<organism evidence="2 3">
    <name type="scientific">Thalictrum thalictroides</name>
    <name type="common">Rue-anemone</name>
    <name type="synonym">Anemone thalictroides</name>
    <dbReference type="NCBI Taxonomy" id="46969"/>
    <lineage>
        <taxon>Eukaryota</taxon>
        <taxon>Viridiplantae</taxon>
        <taxon>Streptophyta</taxon>
        <taxon>Embryophyta</taxon>
        <taxon>Tracheophyta</taxon>
        <taxon>Spermatophyta</taxon>
        <taxon>Magnoliopsida</taxon>
        <taxon>Ranunculales</taxon>
        <taxon>Ranunculaceae</taxon>
        <taxon>Thalictroideae</taxon>
        <taxon>Thalictrum</taxon>
    </lineage>
</organism>
<feature type="compositionally biased region" description="Polar residues" evidence="1">
    <location>
        <begin position="122"/>
        <end position="138"/>
    </location>
</feature>
<comment type="caution">
    <text evidence="2">The sequence shown here is derived from an EMBL/GenBank/DDBJ whole genome shotgun (WGS) entry which is preliminary data.</text>
</comment>
<evidence type="ECO:0000313" key="3">
    <source>
        <dbReference type="Proteomes" id="UP000554482"/>
    </source>
</evidence>
<feature type="region of interest" description="Disordered" evidence="1">
    <location>
        <begin position="1"/>
        <end position="163"/>
    </location>
</feature>
<accession>A0A7J6WHP3</accession>
<dbReference type="EMBL" id="JABWDY010015280">
    <property type="protein sequence ID" value="KAF5196964.1"/>
    <property type="molecule type" value="Genomic_DNA"/>
</dbReference>
<name>A0A7J6WHP3_THATH</name>
<feature type="non-terminal residue" evidence="2">
    <location>
        <position position="1"/>
    </location>
</feature>
<keyword evidence="3" id="KW-1185">Reference proteome</keyword>
<protein>
    <submittedName>
        <fullName evidence="2">Uncharacterized protein</fullName>
    </submittedName>
</protein>
<feature type="compositionally biased region" description="Polar residues" evidence="1">
    <location>
        <begin position="152"/>
        <end position="163"/>
    </location>
</feature>
<gene>
    <name evidence="2" type="ORF">FRX31_013449</name>
</gene>
<feature type="compositionally biased region" description="Low complexity" evidence="1">
    <location>
        <begin position="15"/>
        <end position="28"/>
    </location>
</feature>
<dbReference type="Proteomes" id="UP000554482">
    <property type="component" value="Unassembled WGS sequence"/>
</dbReference>
<dbReference type="AlphaFoldDB" id="A0A7J6WHP3"/>
<evidence type="ECO:0000256" key="1">
    <source>
        <dbReference type="SAM" id="MobiDB-lite"/>
    </source>
</evidence>
<proteinExistence type="predicted"/>
<sequence length="163" mass="18202">EHDDGNEESNSNIGKEIVVVEVEPNEPVVSEKEGEDVGEKSEEQDFNIDTQPEIPLECEQTEKVNNEKEGEEPREEVRDEGIWETPKKKHTFRSSSPDRNLNYGSLQKRVGEKVAKLKGSLNEDNGSNWQPTQSSMNEGQRRGNNGGYFKSGNGSQGSTHNKG</sequence>
<evidence type="ECO:0000313" key="2">
    <source>
        <dbReference type="EMBL" id="KAF5196964.1"/>
    </source>
</evidence>
<reference evidence="2 3" key="1">
    <citation type="submission" date="2020-06" db="EMBL/GenBank/DDBJ databases">
        <title>Transcriptomic and genomic resources for Thalictrum thalictroides and T. hernandezii: Facilitating candidate gene discovery in an emerging model plant lineage.</title>
        <authorList>
            <person name="Arias T."/>
            <person name="Riano-Pachon D.M."/>
            <person name="Di Stilio V.S."/>
        </authorList>
    </citation>
    <scope>NUCLEOTIDE SEQUENCE [LARGE SCALE GENOMIC DNA]</scope>
    <source>
        <strain evidence="3">cv. WT478/WT964</strain>
        <tissue evidence="2">Leaves</tissue>
    </source>
</reference>
<feature type="compositionally biased region" description="Polar residues" evidence="1">
    <location>
        <begin position="93"/>
        <end position="105"/>
    </location>
</feature>
<feature type="non-terminal residue" evidence="2">
    <location>
        <position position="163"/>
    </location>
</feature>
<feature type="compositionally biased region" description="Basic and acidic residues" evidence="1">
    <location>
        <begin position="29"/>
        <end position="43"/>
    </location>
</feature>